<organism evidence="1 2">
    <name type="scientific">Amborella trichopoda</name>
    <dbReference type="NCBI Taxonomy" id="13333"/>
    <lineage>
        <taxon>Eukaryota</taxon>
        <taxon>Viridiplantae</taxon>
        <taxon>Streptophyta</taxon>
        <taxon>Embryophyta</taxon>
        <taxon>Tracheophyta</taxon>
        <taxon>Spermatophyta</taxon>
        <taxon>Magnoliopsida</taxon>
        <taxon>Amborellales</taxon>
        <taxon>Amborellaceae</taxon>
        <taxon>Amborella</taxon>
    </lineage>
</organism>
<sequence length="128" mass="13808">MGSGSEVFHLVPSGFKELVSETHVRESSFEHNISQPTMLVLTSGDAPFDAQPHACASPMALASSVPDVGKLTVRCMIRVGFQGLRECALPDLKRGIEGFMVRVASLEAAHPEGQTFIQLRQRSEDLAG</sequence>
<name>W1PWU3_AMBTC</name>
<gene>
    <name evidence="1" type="ORF">AMTR_s00020p00108180</name>
</gene>
<dbReference type="HOGENOM" id="CLU_1962522_0_0_1"/>
<reference evidence="2" key="1">
    <citation type="journal article" date="2013" name="Science">
        <title>The Amborella genome and the evolution of flowering plants.</title>
        <authorList>
            <consortium name="Amborella Genome Project"/>
        </authorList>
    </citation>
    <scope>NUCLEOTIDE SEQUENCE [LARGE SCALE GENOMIC DNA]</scope>
</reference>
<keyword evidence="2" id="KW-1185">Reference proteome</keyword>
<evidence type="ECO:0000313" key="2">
    <source>
        <dbReference type="Proteomes" id="UP000017836"/>
    </source>
</evidence>
<accession>W1PWU3</accession>
<dbReference type="Proteomes" id="UP000017836">
    <property type="component" value="Unassembled WGS sequence"/>
</dbReference>
<proteinExistence type="predicted"/>
<protein>
    <submittedName>
        <fullName evidence="1">Uncharacterized protein</fullName>
    </submittedName>
</protein>
<dbReference type="EMBL" id="KI392664">
    <property type="protein sequence ID" value="ERN11850.1"/>
    <property type="molecule type" value="Genomic_DNA"/>
</dbReference>
<evidence type="ECO:0000313" key="1">
    <source>
        <dbReference type="EMBL" id="ERN11850.1"/>
    </source>
</evidence>
<dbReference type="AlphaFoldDB" id="W1PWU3"/>
<dbReference type="Gramene" id="ERN11850">
    <property type="protein sequence ID" value="ERN11850"/>
    <property type="gene ID" value="AMTR_s00020p00108180"/>
</dbReference>